<dbReference type="InterPro" id="IPR043202">
    <property type="entry name" value="Band-7_stomatin-like"/>
</dbReference>
<dbReference type="CDD" id="cd13437">
    <property type="entry name" value="SPFH_alloslipin"/>
    <property type="match status" value="1"/>
</dbReference>
<name>I7M863_TETTS</name>
<dbReference type="GeneID" id="7838515"/>
<evidence type="ECO:0000313" key="4">
    <source>
        <dbReference type="Proteomes" id="UP000009168"/>
    </source>
</evidence>
<dbReference type="RefSeq" id="XP_001017490.1">
    <property type="nucleotide sequence ID" value="XM_001017490.1"/>
</dbReference>
<reference evidence="4" key="1">
    <citation type="journal article" date="2006" name="PLoS Biol.">
        <title>Macronuclear genome sequence of the ciliate Tetrahymena thermophila, a model eukaryote.</title>
        <authorList>
            <person name="Eisen J.A."/>
            <person name="Coyne R.S."/>
            <person name="Wu M."/>
            <person name="Wu D."/>
            <person name="Thiagarajan M."/>
            <person name="Wortman J.R."/>
            <person name="Badger J.H."/>
            <person name="Ren Q."/>
            <person name="Amedeo P."/>
            <person name="Jones K.M."/>
            <person name="Tallon L.J."/>
            <person name="Delcher A.L."/>
            <person name="Salzberg S.L."/>
            <person name="Silva J.C."/>
            <person name="Haas B.J."/>
            <person name="Majoros W.H."/>
            <person name="Farzad M."/>
            <person name="Carlton J.M."/>
            <person name="Smith R.K. Jr."/>
            <person name="Garg J."/>
            <person name="Pearlman R.E."/>
            <person name="Karrer K.M."/>
            <person name="Sun L."/>
            <person name="Manning G."/>
            <person name="Elde N.C."/>
            <person name="Turkewitz A.P."/>
            <person name="Asai D.J."/>
            <person name="Wilkes D.E."/>
            <person name="Wang Y."/>
            <person name="Cai H."/>
            <person name="Collins K."/>
            <person name="Stewart B.A."/>
            <person name="Lee S.R."/>
            <person name="Wilamowska K."/>
            <person name="Weinberg Z."/>
            <person name="Ruzzo W.L."/>
            <person name="Wloga D."/>
            <person name="Gaertig J."/>
            <person name="Frankel J."/>
            <person name="Tsao C.-C."/>
            <person name="Gorovsky M.A."/>
            <person name="Keeling P.J."/>
            <person name="Waller R.F."/>
            <person name="Patron N.J."/>
            <person name="Cherry J.M."/>
            <person name="Stover N.A."/>
            <person name="Krieger C.J."/>
            <person name="del Toro C."/>
            <person name="Ryder H.F."/>
            <person name="Williamson S.C."/>
            <person name="Barbeau R.A."/>
            <person name="Hamilton E.P."/>
            <person name="Orias E."/>
        </authorList>
    </citation>
    <scope>NUCLEOTIDE SEQUENCE [LARGE SCALE GENOMIC DNA]</scope>
    <source>
        <strain evidence="4">SB210</strain>
    </source>
</reference>
<feature type="domain" description="Band 7" evidence="2">
    <location>
        <begin position="55"/>
        <end position="212"/>
    </location>
</feature>
<dbReference type="EMBL" id="GG662666">
    <property type="protein sequence ID" value="EAR97245.1"/>
    <property type="molecule type" value="Genomic_DNA"/>
</dbReference>
<organism evidence="3 4">
    <name type="scientific">Tetrahymena thermophila (strain SB210)</name>
    <dbReference type="NCBI Taxonomy" id="312017"/>
    <lineage>
        <taxon>Eukaryota</taxon>
        <taxon>Sar</taxon>
        <taxon>Alveolata</taxon>
        <taxon>Ciliophora</taxon>
        <taxon>Intramacronucleata</taxon>
        <taxon>Oligohymenophorea</taxon>
        <taxon>Hymenostomatida</taxon>
        <taxon>Tetrahymenina</taxon>
        <taxon>Tetrahymenidae</taxon>
        <taxon>Tetrahymena</taxon>
    </lineage>
</organism>
<dbReference type="Gene3D" id="6.10.250.2090">
    <property type="match status" value="1"/>
</dbReference>
<dbReference type="OrthoDB" id="2105077at2759"/>
<dbReference type="FunFam" id="3.30.479.30:FF:000004">
    <property type="entry name" value="Putative membrane protease family, stomatin"/>
    <property type="match status" value="1"/>
</dbReference>
<gene>
    <name evidence="3" type="ORF">TTHERM_00333230</name>
</gene>
<evidence type="ECO:0000256" key="1">
    <source>
        <dbReference type="ARBA" id="ARBA00008164"/>
    </source>
</evidence>
<dbReference type="AlphaFoldDB" id="I7M863"/>
<dbReference type="PANTHER" id="PTHR10264:SF19">
    <property type="entry name" value="AT06885P-RELATED"/>
    <property type="match status" value="1"/>
</dbReference>
<dbReference type="eggNOG" id="KOG2621">
    <property type="taxonomic scope" value="Eukaryota"/>
</dbReference>
<dbReference type="OMA" id="IQQMVRV"/>
<dbReference type="InterPro" id="IPR036013">
    <property type="entry name" value="Band_7/SPFH_dom_sf"/>
</dbReference>
<sequence length="277" mass="31609">MEQPEMQRINGSSHHEDDIVAQDKFTCYQSCVACCGKIEGCLGMWLPFPCCCCPKPFVTVPSSSKGILEKFGGFQKVLEPGLHEVNPECEKVYIVDMKTKVLDLKRQTVMTNDNVTVDIDTVAFYRIVEPKKALYKIVDIKFSLEQLTYACLRSICGEHSLQDLLEKREQVNDQIENYVEEHVKDWGIFVEQVFIKDMVLSKQLIEEMSMVPVSRKKAESKVISSKSDVESAKLLRQAADMLATDAAMQIRYFEVVQAISEHQNRKVVFLPLKPDEE</sequence>
<dbReference type="Pfam" id="PF01145">
    <property type="entry name" value="Band_7"/>
    <property type="match status" value="1"/>
</dbReference>
<protein>
    <submittedName>
        <fullName evidence="3">SPFH domain/band 7 family protein</fullName>
    </submittedName>
</protein>
<proteinExistence type="inferred from homology"/>
<dbReference type="PRINTS" id="PR00721">
    <property type="entry name" value="STOMATIN"/>
</dbReference>
<evidence type="ECO:0000313" key="3">
    <source>
        <dbReference type="EMBL" id="EAR97245.1"/>
    </source>
</evidence>
<dbReference type="PANTHER" id="PTHR10264">
    <property type="entry name" value="BAND 7 PROTEIN-RELATED"/>
    <property type="match status" value="1"/>
</dbReference>
<dbReference type="InterPro" id="IPR001972">
    <property type="entry name" value="Stomatin_HflK_fam"/>
</dbReference>
<dbReference type="Proteomes" id="UP000009168">
    <property type="component" value="Unassembled WGS sequence"/>
</dbReference>
<dbReference type="GO" id="GO:0005886">
    <property type="term" value="C:plasma membrane"/>
    <property type="evidence" value="ECO:0007669"/>
    <property type="project" value="InterPro"/>
</dbReference>
<dbReference type="Gene3D" id="3.30.479.30">
    <property type="entry name" value="Band 7 domain"/>
    <property type="match status" value="1"/>
</dbReference>
<dbReference type="KEGG" id="tet:TTHERM_00333230"/>
<accession>I7M863</accession>
<dbReference type="SMART" id="SM00244">
    <property type="entry name" value="PHB"/>
    <property type="match status" value="1"/>
</dbReference>
<dbReference type="InterPro" id="IPR001107">
    <property type="entry name" value="Band_7"/>
</dbReference>
<dbReference type="SUPFAM" id="SSF117892">
    <property type="entry name" value="Band 7/SPFH domain"/>
    <property type="match status" value="1"/>
</dbReference>
<dbReference type="STRING" id="312017.I7M863"/>
<keyword evidence="4" id="KW-1185">Reference proteome</keyword>
<dbReference type="GO" id="GO:0098552">
    <property type="term" value="C:side of membrane"/>
    <property type="evidence" value="ECO:0007669"/>
    <property type="project" value="UniProtKB-ARBA"/>
</dbReference>
<comment type="similarity">
    <text evidence="1">Belongs to the band 7/mec-2 family.</text>
</comment>
<dbReference type="HOGENOM" id="CLU_024949_4_1_1"/>
<dbReference type="InParanoid" id="I7M863"/>
<evidence type="ECO:0000259" key="2">
    <source>
        <dbReference type="SMART" id="SM00244"/>
    </source>
</evidence>